<proteinExistence type="predicted"/>
<evidence type="ECO:0000313" key="1">
    <source>
        <dbReference type="EMBL" id="QHT38966.1"/>
    </source>
</evidence>
<dbReference type="AlphaFoldDB" id="A0A6C0FAS0"/>
<name>A0A6C0FAS0_9ZZZZ</name>
<protein>
    <submittedName>
        <fullName evidence="1">Uncharacterized protein</fullName>
    </submittedName>
</protein>
<sequence>MQSFQTYIESFVKDKKEKNFILEPLTVIFRLSMLQYKDKGTKISIRDNSIHYQPPSYGQGIIRMMDGDTREDLHNLYHPILKCVEWYPYESYQFIYDECIKGIGILNSNYETHSTIKHTLNHYIDVIRSKDTTNISRCVEINPVIDSLKEIWTHSEIQSAISLLKLIHEDINRDIYLDSLELIIHNKERFINEYLHRISTEY</sequence>
<reference evidence="1" key="1">
    <citation type="journal article" date="2020" name="Nature">
        <title>Giant virus diversity and host interactions through global metagenomics.</title>
        <authorList>
            <person name="Schulz F."/>
            <person name="Roux S."/>
            <person name="Paez-Espino D."/>
            <person name="Jungbluth S."/>
            <person name="Walsh D.A."/>
            <person name="Denef V.J."/>
            <person name="McMahon K.D."/>
            <person name="Konstantinidis K.T."/>
            <person name="Eloe-Fadrosh E.A."/>
            <person name="Kyrpides N.C."/>
            <person name="Woyke T."/>
        </authorList>
    </citation>
    <scope>NUCLEOTIDE SEQUENCE</scope>
    <source>
        <strain evidence="1">GVMAG-S-ERX556126-94</strain>
    </source>
</reference>
<organism evidence="1">
    <name type="scientific">viral metagenome</name>
    <dbReference type="NCBI Taxonomy" id="1070528"/>
    <lineage>
        <taxon>unclassified sequences</taxon>
        <taxon>metagenomes</taxon>
        <taxon>organismal metagenomes</taxon>
    </lineage>
</organism>
<accession>A0A6C0FAS0</accession>
<dbReference type="EMBL" id="MN738838">
    <property type="protein sequence ID" value="QHT38966.1"/>
    <property type="molecule type" value="Genomic_DNA"/>
</dbReference>